<dbReference type="Pfam" id="PF00234">
    <property type="entry name" value="Tryp_alpha_amyl"/>
    <property type="match status" value="1"/>
</dbReference>
<reference evidence="5" key="1">
    <citation type="journal article" date="2018" name="DNA Res.">
        <title>Multiple hybrid de novo genome assembly of finger millet, an orphan allotetraploid crop.</title>
        <authorList>
            <person name="Hatakeyama M."/>
            <person name="Aluri S."/>
            <person name="Balachadran M.T."/>
            <person name="Sivarajan S.R."/>
            <person name="Patrignani A."/>
            <person name="Gruter S."/>
            <person name="Poveda L."/>
            <person name="Shimizu-Inatsugi R."/>
            <person name="Baeten J."/>
            <person name="Francoijs K.J."/>
            <person name="Nataraja K.N."/>
            <person name="Reddy Y.A.N."/>
            <person name="Phadnis S."/>
            <person name="Ravikumar R.L."/>
            <person name="Schlapbach R."/>
            <person name="Sreeman S.M."/>
            <person name="Shimizu K.K."/>
        </authorList>
    </citation>
    <scope>NUCLEOTIDE SEQUENCE</scope>
</reference>
<dbReference type="PANTHER" id="PTHR34481:SF2">
    <property type="entry name" value="TRYPSIN_FACTOR XIIA INHIBITOR"/>
    <property type="match status" value="1"/>
</dbReference>
<dbReference type="InterPro" id="IPR006106">
    <property type="entry name" value="Allergen/soft/tryp_amyl_inhib"/>
</dbReference>
<name>A0AAV5DH94_ELECO</name>
<reference evidence="5" key="2">
    <citation type="submission" date="2021-12" db="EMBL/GenBank/DDBJ databases">
        <title>Resequencing data analysis of finger millet.</title>
        <authorList>
            <person name="Hatakeyama M."/>
            <person name="Aluri S."/>
            <person name="Balachadran M.T."/>
            <person name="Sivarajan S.R."/>
            <person name="Poveda L."/>
            <person name="Shimizu-Inatsugi R."/>
            <person name="Schlapbach R."/>
            <person name="Sreeman S.M."/>
            <person name="Shimizu K.K."/>
        </authorList>
    </citation>
    <scope>NUCLEOTIDE SEQUENCE</scope>
</reference>
<comment type="subcellular location">
    <subcellularLocation>
        <location evidence="1">Secreted</location>
    </subcellularLocation>
</comment>
<dbReference type="CDD" id="cd00261">
    <property type="entry name" value="AAI_SS"/>
    <property type="match status" value="1"/>
</dbReference>
<protein>
    <recommendedName>
        <fullName evidence="4">Bifunctional inhibitor/plant lipid transfer protein/seed storage helical domain-containing protein</fullName>
    </recommendedName>
</protein>
<dbReference type="InterPro" id="IPR006105">
    <property type="entry name" value="Allergen/tryp_amyl_inhib_CS"/>
</dbReference>
<dbReference type="AlphaFoldDB" id="A0AAV5DH94"/>
<dbReference type="GO" id="GO:0005576">
    <property type="term" value="C:extracellular region"/>
    <property type="evidence" value="ECO:0007669"/>
    <property type="project" value="UniProtKB-SubCell"/>
</dbReference>
<dbReference type="GO" id="GO:0004867">
    <property type="term" value="F:serine-type endopeptidase inhibitor activity"/>
    <property type="evidence" value="ECO:0007669"/>
    <property type="project" value="InterPro"/>
</dbReference>
<dbReference type="InterPro" id="IPR036312">
    <property type="entry name" value="Bifun_inhib/LTP/seed_sf"/>
</dbReference>
<evidence type="ECO:0000256" key="3">
    <source>
        <dbReference type="SAM" id="SignalP"/>
    </source>
</evidence>
<evidence type="ECO:0000256" key="2">
    <source>
        <dbReference type="ARBA" id="ARBA00022525"/>
    </source>
</evidence>
<dbReference type="SUPFAM" id="SSF47699">
    <property type="entry name" value="Bifunctional inhibitor/lipid-transfer protein/seed storage 2S albumin"/>
    <property type="match status" value="1"/>
</dbReference>
<gene>
    <name evidence="5" type="primary">ga27937</name>
    <name evidence="5" type="ORF">PR202_ga27937</name>
</gene>
<dbReference type="EMBL" id="BQKI01000017">
    <property type="protein sequence ID" value="GJN09888.1"/>
    <property type="molecule type" value="Genomic_DNA"/>
</dbReference>
<sequence length="145" mass="15377">MAPTTHILLSAILLSSFVAAAVASVGTSCFPGMAIPHNPLDSCRWYVSTRACGVGPHLPTQEMKARCCSQLEAIAPYCRCEAVRILMDGVVAPNGQHEGRLLQDLPGCPRQMQRAFAPKLVTEAECNMATITGGPFCFSLIGAGE</sequence>
<organism evidence="5 6">
    <name type="scientific">Eleusine coracana subsp. coracana</name>
    <dbReference type="NCBI Taxonomy" id="191504"/>
    <lineage>
        <taxon>Eukaryota</taxon>
        <taxon>Viridiplantae</taxon>
        <taxon>Streptophyta</taxon>
        <taxon>Embryophyta</taxon>
        <taxon>Tracheophyta</taxon>
        <taxon>Spermatophyta</taxon>
        <taxon>Magnoliopsida</taxon>
        <taxon>Liliopsida</taxon>
        <taxon>Poales</taxon>
        <taxon>Poaceae</taxon>
        <taxon>PACMAD clade</taxon>
        <taxon>Chloridoideae</taxon>
        <taxon>Cynodonteae</taxon>
        <taxon>Eleusininae</taxon>
        <taxon>Eleusine</taxon>
    </lineage>
</organism>
<dbReference type="Gene3D" id="1.10.110.10">
    <property type="entry name" value="Plant lipid-transfer and hydrophobic proteins"/>
    <property type="match status" value="1"/>
</dbReference>
<evidence type="ECO:0000313" key="6">
    <source>
        <dbReference type="Proteomes" id="UP001054889"/>
    </source>
</evidence>
<comment type="caution">
    <text evidence="5">The sequence shown here is derived from an EMBL/GenBank/DDBJ whole genome shotgun (WGS) entry which is preliminary data.</text>
</comment>
<dbReference type="InterPro" id="IPR016140">
    <property type="entry name" value="Bifunc_inhib/LTP/seed_store"/>
</dbReference>
<dbReference type="Proteomes" id="UP001054889">
    <property type="component" value="Unassembled WGS sequence"/>
</dbReference>
<dbReference type="PRINTS" id="PR00808">
    <property type="entry name" value="AMLASEINHBTR"/>
</dbReference>
<keyword evidence="3" id="KW-0732">Signal</keyword>
<keyword evidence="2" id="KW-0964">Secreted</keyword>
<feature type="signal peptide" evidence="3">
    <location>
        <begin position="1"/>
        <end position="23"/>
    </location>
</feature>
<accession>A0AAV5DH94</accession>
<evidence type="ECO:0000259" key="4">
    <source>
        <dbReference type="SMART" id="SM00499"/>
    </source>
</evidence>
<dbReference type="PROSITE" id="PS00426">
    <property type="entry name" value="CEREAL_TRYP_AMYL_INH"/>
    <property type="match status" value="1"/>
</dbReference>
<keyword evidence="6" id="KW-1185">Reference proteome</keyword>
<dbReference type="PANTHER" id="PTHR34481">
    <property type="entry name" value="TRYPSIN/FACTOR XIIA INHIBITOR-RELATED"/>
    <property type="match status" value="1"/>
</dbReference>
<feature type="chain" id="PRO_5043797785" description="Bifunctional inhibitor/plant lipid transfer protein/seed storage helical domain-containing protein" evidence="3">
    <location>
        <begin position="24"/>
        <end position="145"/>
    </location>
</feature>
<feature type="domain" description="Bifunctional inhibitor/plant lipid transfer protein/seed storage helical" evidence="4">
    <location>
        <begin position="29"/>
        <end position="137"/>
    </location>
</feature>
<dbReference type="SMART" id="SM00499">
    <property type="entry name" value="AAI"/>
    <property type="match status" value="1"/>
</dbReference>
<evidence type="ECO:0000256" key="1">
    <source>
        <dbReference type="ARBA" id="ARBA00004613"/>
    </source>
</evidence>
<evidence type="ECO:0000313" key="5">
    <source>
        <dbReference type="EMBL" id="GJN09888.1"/>
    </source>
</evidence>
<proteinExistence type="predicted"/>